<dbReference type="RefSeq" id="WP_011610810.1">
    <property type="nucleotide sequence ID" value="NC_008312.1"/>
</dbReference>
<dbReference type="EMBL" id="CP000393">
    <property type="protein sequence ID" value="ABG50424.1"/>
    <property type="molecule type" value="Genomic_DNA"/>
</dbReference>
<accession>Q117A0</accession>
<dbReference type="PANTHER" id="PTHR46211:SF1">
    <property type="entry name" value="GLYCEROPHOSPHODIESTER PHOSPHODIESTERASE, CYTOPLASMIC"/>
    <property type="match status" value="1"/>
</dbReference>
<reference evidence="2" key="1">
    <citation type="submission" date="2006-06" db="EMBL/GenBank/DDBJ databases">
        <title>Complete sequence of Trichodesmium erythraeum IMS101.</title>
        <authorList>
            <consortium name="US DOE Joint Genome Institute"/>
            <person name="Copeland A."/>
            <person name="Lucas S."/>
            <person name="Lapidus A."/>
            <person name="Barry K."/>
            <person name="Detter J.C."/>
            <person name="Glavina del Rio T."/>
            <person name="Hammon N."/>
            <person name="Israni S."/>
            <person name="Dalin E."/>
            <person name="Tice H."/>
            <person name="Pitluck S."/>
            <person name="Kiss H."/>
            <person name="Munk A.C."/>
            <person name="Brettin T."/>
            <person name="Bruce D."/>
            <person name="Han C."/>
            <person name="Tapia R."/>
            <person name="Gilna P."/>
            <person name="Schmutz J."/>
            <person name="Larimer F."/>
            <person name="Land M."/>
            <person name="Hauser L."/>
            <person name="Kyrpides N."/>
            <person name="Kim E."/>
            <person name="Richardson P."/>
        </authorList>
    </citation>
    <scope>NUCLEOTIDE SEQUENCE [LARGE SCALE GENOMIC DNA]</scope>
    <source>
        <strain evidence="2">IMS101</strain>
    </source>
</reference>
<dbReference type="eggNOG" id="COG0584">
    <property type="taxonomic scope" value="Bacteria"/>
</dbReference>
<dbReference type="GO" id="GO:0008081">
    <property type="term" value="F:phosphoric diester hydrolase activity"/>
    <property type="evidence" value="ECO:0007669"/>
    <property type="project" value="InterPro"/>
</dbReference>
<dbReference type="KEGG" id="ter:Tery_1053"/>
<name>Q117A0_TRIEI</name>
<dbReference type="Pfam" id="PF03009">
    <property type="entry name" value="GDPD"/>
    <property type="match status" value="1"/>
</dbReference>
<dbReference type="InterPro" id="IPR017946">
    <property type="entry name" value="PLC-like_Pdiesterase_TIM-brl"/>
</dbReference>
<feature type="domain" description="GP-PDE" evidence="1">
    <location>
        <begin position="5"/>
        <end position="235"/>
    </location>
</feature>
<dbReference type="HOGENOM" id="CLU_030006_3_5_3"/>
<protein>
    <submittedName>
        <fullName evidence="2">Glycerophosphoryl diester phosphodiesterase</fullName>
    </submittedName>
</protein>
<organism evidence="2">
    <name type="scientific">Trichodesmium erythraeum (strain IMS101)</name>
    <dbReference type="NCBI Taxonomy" id="203124"/>
    <lineage>
        <taxon>Bacteria</taxon>
        <taxon>Bacillati</taxon>
        <taxon>Cyanobacteriota</taxon>
        <taxon>Cyanophyceae</taxon>
        <taxon>Oscillatoriophycideae</taxon>
        <taxon>Oscillatoriales</taxon>
        <taxon>Microcoleaceae</taxon>
        <taxon>Trichodesmium</taxon>
    </lineage>
</organism>
<evidence type="ECO:0000259" key="1">
    <source>
        <dbReference type="PROSITE" id="PS51704"/>
    </source>
</evidence>
<gene>
    <name evidence="2" type="ordered locus">Tery_1053</name>
</gene>
<dbReference type="OrthoDB" id="384721at2"/>
<dbReference type="Gene3D" id="3.20.20.190">
    <property type="entry name" value="Phosphatidylinositol (PI) phosphodiesterase"/>
    <property type="match status" value="1"/>
</dbReference>
<dbReference type="AlphaFoldDB" id="Q117A0"/>
<dbReference type="CDD" id="cd08556">
    <property type="entry name" value="GDPD"/>
    <property type="match status" value="1"/>
</dbReference>
<dbReference type="InterPro" id="IPR030395">
    <property type="entry name" value="GP_PDE_dom"/>
</dbReference>
<dbReference type="GO" id="GO:0006629">
    <property type="term" value="P:lipid metabolic process"/>
    <property type="evidence" value="ECO:0007669"/>
    <property type="project" value="InterPro"/>
</dbReference>
<dbReference type="PROSITE" id="PS51704">
    <property type="entry name" value="GP_PDE"/>
    <property type="match status" value="1"/>
</dbReference>
<dbReference type="SUPFAM" id="SSF51695">
    <property type="entry name" value="PLC-like phosphodiesterases"/>
    <property type="match status" value="1"/>
</dbReference>
<sequence>MTTKPLIIAHRGASGLVKFENTLASFAKAIELGVSMVEFDVRKTQDNLLVAFHDESIDGIKLRDLTYQQLLNISQKKGFDVPLVEDVLKLCQRKIKLDIELKEAGYELEIVNLVKKYLDYQDYVIKSFIDTAIITLKKTDNKITTGLLLGLGNPQNFILTRLSEIFPEFRLLLTKADFVSPNYQLIKLGFVWRMKILNKNIYVWTINDEKLMSKIIKKGIFALITDRPDLALKLFDSN</sequence>
<dbReference type="STRING" id="203124.Tery_1053"/>
<proteinExistence type="predicted"/>
<dbReference type="PANTHER" id="PTHR46211">
    <property type="entry name" value="GLYCEROPHOSPHORYL DIESTER PHOSPHODIESTERASE"/>
    <property type="match status" value="1"/>
</dbReference>
<evidence type="ECO:0000313" key="2">
    <source>
        <dbReference type="EMBL" id="ABG50424.1"/>
    </source>
</evidence>